<dbReference type="KEGG" id="mfk:E2N92_01550"/>
<dbReference type="CDD" id="cd07724">
    <property type="entry name" value="POD-like_MBL-fold"/>
    <property type="match status" value="1"/>
</dbReference>
<dbReference type="Gene3D" id="3.40.250.10">
    <property type="entry name" value="Rhodanese-like domain"/>
    <property type="match status" value="2"/>
</dbReference>
<dbReference type="Gene3D" id="3.60.15.10">
    <property type="entry name" value="Ribonuclease Z/Hydroxyacylglutathione hydrolase-like"/>
    <property type="match status" value="1"/>
</dbReference>
<dbReference type="RefSeq" id="WP_220681948.1">
    <property type="nucleotide sequence ID" value="NZ_CP037968.1"/>
</dbReference>
<dbReference type="SMART" id="SM00450">
    <property type="entry name" value="RHOD"/>
    <property type="match status" value="2"/>
</dbReference>
<sequence>MIFEQIESEGLAHYSYFIGAGGAAFVVDPRRDVDVYLALAAEHGVGITHIFETHRNEDYCTGALELAGKTGAEILHGSALDFAFGRPVKEGDVVGVGPLEVRVIETPGHTDESISLALAEAGHDGTPFMVFTGDALFAGDVGRTDFFKDRLEEMAGKLYDSLHTKILTLDDGVIVCPAHGAGSVCGGAISARPLTTVGHEKRTNPLLQRSRTDFIAAKIAEHHPIPPYFATMERYNLTGPPPLGEAPPMRPMTADALEKAAGRGATLVDLRGPSAFAGGHVPGSLNIWQTGISAYLGYYAGYDRPIILIDDAAPAPRNAETQARRLGFDTIDGYLGGGMRAWYRSGRPIGRCGTCSVHEVDLAAEGQFVLDVRETATRLAVGAIPGSHSIPVEEIAGRIREVPRFKKILVYCNTGYKGSLAASVLLRNGYQDVTNILGGMSAWIEAGREIRKETGKEALPAV</sequence>
<dbReference type="OrthoDB" id="9180at2157"/>
<dbReference type="Pfam" id="PF00581">
    <property type="entry name" value="Rhodanese"/>
    <property type="match status" value="2"/>
</dbReference>
<dbReference type="GO" id="GO:0046872">
    <property type="term" value="F:metal ion binding"/>
    <property type="evidence" value="ECO:0007669"/>
    <property type="project" value="UniProtKB-KW"/>
</dbReference>
<dbReference type="Proteomes" id="UP000826709">
    <property type="component" value="Chromosome"/>
</dbReference>
<dbReference type="InterPro" id="IPR044528">
    <property type="entry name" value="POD-like_MBL-fold"/>
</dbReference>
<accession>A0A8G1A169</accession>
<dbReference type="PANTHER" id="PTHR43084:SF1">
    <property type="entry name" value="PERSULFIDE DIOXYGENASE ETHE1, MITOCHONDRIAL"/>
    <property type="match status" value="1"/>
</dbReference>
<dbReference type="PANTHER" id="PTHR43084">
    <property type="entry name" value="PERSULFIDE DIOXYGENASE ETHE1"/>
    <property type="match status" value="1"/>
</dbReference>
<dbReference type="SUPFAM" id="SSF52821">
    <property type="entry name" value="Rhodanese/Cell cycle control phosphatase"/>
    <property type="match status" value="2"/>
</dbReference>
<dbReference type="AlphaFoldDB" id="A0A8G1A169"/>
<protein>
    <submittedName>
        <fullName evidence="3">MBL fold metallo-hydrolase</fullName>
    </submittedName>
</protein>
<reference evidence="3" key="2">
    <citation type="submission" date="2019-03" db="EMBL/GenBank/DDBJ databases">
        <authorList>
            <person name="Chen S.-C."/>
            <person name="Wu S.-Y."/>
            <person name="Lai M.-C."/>
        </authorList>
    </citation>
    <scope>NUCLEOTIDE SEQUENCE</scope>
    <source>
        <strain evidence="3">ML15</strain>
    </source>
</reference>
<gene>
    <name evidence="3" type="ORF">E2N92_01550</name>
</gene>
<dbReference type="InterPro" id="IPR036873">
    <property type="entry name" value="Rhodanese-like_dom_sf"/>
</dbReference>
<dbReference type="GO" id="GO:0070813">
    <property type="term" value="P:hydrogen sulfide metabolic process"/>
    <property type="evidence" value="ECO:0007669"/>
    <property type="project" value="TreeGrafter"/>
</dbReference>
<evidence type="ECO:0000313" key="4">
    <source>
        <dbReference type="Proteomes" id="UP000826709"/>
    </source>
</evidence>
<name>A0A8G1A169_9EURY</name>
<evidence type="ECO:0000313" key="3">
    <source>
        <dbReference type="EMBL" id="QYZ78207.1"/>
    </source>
</evidence>
<dbReference type="InterPro" id="IPR001279">
    <property type="entry name" value="Metallo-B-lactamas"/>
</dbReference>
<dbReference type="InterPro" id="IPR036866">
    <property type="entry name" value="RibonucZ/Hydroxyglut_hydro"/>
</dbReference>
<dbReference type="InterPro" id="IPR051682">
    <property type="entry name" value="Mito_Persulfide_Diox"/>
</dbReference>
<dbReference type="GO" id="GO:0050313">
    <property type="term" value="F:sulfur dioxygenase activity"/>
    <property type="evidence" value="ECO:0007669"/>
    <property type="project" value="InterPro"/>
</dbReference>
<feature type="domain" description="Rhodanese" evidence="2">
    <location>
        <begin position="363"/>
        <end position="452"/>
    </location>
</feature>
<dbReference type="PROSITE" id="PS50206">
    <property type="entry name" value="RHODANESE_3"/>
    <property type="match status" value="2"/>
</dbReference>
<dbReference type="InterPro" id="IPR001763">
    <property type="entry name" value="Rhodanese-like_dom"/>
</dbReference>
<keyword evidence="4" id="KW-1185">Reference proteome</keyword>
<keyword evidence="1" id="KW-0479">Metal-binding</keyword>
<evidence type="ECO:0000256" key="1">
    <source>
        <dbReference type="ARBA" id="ARBA00022723"/>
    </source>
</evidence>
<dbReference type="EMBL" id="CP037968">
    <property type="protein sequence ID" value="QYZ78207.1"/>
    <property type="molecule type" value="Genomic_DNA"/>
</dbReference>
<proteinExistence type="predicted"/>
<dbReference type="GO" id="GO:0006749">
    <property type="term" value="P:glutathione metabolic process"/>
    <property type="evidence" value="ECO:0007669"/>
    <property type="project" value="InterPro"/>
</dbReference>
<dbReference type="SMART" id="SM00849">
    <property type="entry name" value="Lactamase_B"/>
    <property type="match status" value="1"/>
</dbReference>
<feature type="domain" description="Rhodanese" evidence="2">
    <location>
        <begin position="261"/>
        <end position="351"/>
    </location>
</feature>
<organism evidence="3 4">
    <name type="scientific">Methanofollis formosanus</name>
    <dbReference type="NCBI Taxonomy" id="299308"/>
    <lineage>
        <taxon>Archaea</taxon>
        <taxon>Methanobacteriati</taxon>
        <taxon>Methanobacteriota</taxon>
        <taxon>Stenosarchaea group</taxon>
        <taxon>Methanomicrobia</taxon>
        <taxon>Methanomicrobiales</taxon>
        <taxon>Methanomicrobiaceae</taxon>
        <taxon>Methanofollis</taxon>
    </lineage>
</organism>
<dbReference type="SUPFAM" id="SSF56281">
    <property type="entry name" value="Metallo-hydrolase/oxidoreductase"/>
    <property type="match status" value="1"/>
</dbReference>
<evidence type="ECO:0000259" key="2">
    <source>
        <dbReference type="PROSITE" id="PS50206"/>
    </source>
</evidence>
<dbReference type="Pfam" id="PF00753">
    <property type="entry name" value="Lactamase_B"/>
    <property type="match status" value="1"/>
</dbReference>
<dbReference type="CDD" id="cd00158">
    <property type="entry name" value="RHOD"/>
    <property type="match status" value="1"/>
</dbReference>
<reference evidence="3" key="1">
    <citation type="journal article" date="2005" name="Int. J. Syst. Evol. Microbiol.">
        <title>Methanofollis formosanus sp. nov., isolated from a fish pond.</title>
        <authorList>
            <person name="Wu S.Y."/>
            <person name="Chen S.C."/>
            <person name="Lai M.C."/>
        </authorList>
    </citation>
    <scope>NUCLEOTIDE SEQUENCE</scope>
    <source>
        <strain evidence="3">ML15</strain>
    </source>
</reference>